<dbReference type="PANTHER" id="PTHR16216:SF2">
    <property type="entry name" value="DYNEIN AXONEMAL ASSEMBLY FACTOR 5"/>
    <property type="match status" value="1"/>
</dbReference>
<dbReference type="Pfam" id="PF23271">
    <property type="entry name" value="HEAT_GCN1"/>
    <property type="match status" value="1"/>
</dbReference>
<dbReference type="GO" id="GO:0036159">
    <property type="term" value="P:inner dynein arm assembly"/>
    <property type="evidence" value="ECO:0007669"/>
    <property type="project" value="TreeGrafter"/>
</dbReference>
<reference evidence="5 6" key="1">
    <citation type="journal article" date="2018" name="Sci. Rep.">
        <title>Comparative analysis of the Pocillopora damicornis genome highlights role of immune system in coral evolution.</title>
        <authorList>
            <person name="Cunning R."/>
            <person name="Bay R.A."/>
            <person name="Gillette P."/>
            <person name="Baker A.C."/>
            <person name="Traylor-Knowles N."/>
        </authorList>
    </citation>
    <scope>NUCLEOTIDE SEQUENCE [LARGE SCALE GENOMIC DNA]</scope>
    <source>
        <strain evidence="5">RSMAS</strain>
        <tissue evidence="5">Whole animal</tissue>
    </source>
</reference>
<dbReference type="GO" id="GO:0005737">
    <property type="term" value="C:cytoplasm"/>
    <property type="evidence" value="ECO:0007669"/>
    <property type="project" value="TreeGrafter"/>
</dbReference>
<dbReference type="EMBL" id="RCHS01003840">
    <property type="protein sequence ID" value="RMX39272.1"/>
    <property type="molecule type" value="Genomic_DNA"/>
</dbReference>
<evidence type="ECO:0000256" key="1">
    <source>
        <dbReference type="ARBA" id="ARBA00022737"/>
    </source>
</evidence>
<evidence type="ECO:0000313" key="6">
    <source>
        <dbReference type="Proteomes" id="UP000275408"/>
    </source>
</evidence>
<feature type="domain" description="Dynein axonemal assembly factor 5 HEAT-repeat" evidence="3">
    <location>
        <begin position="329"/>
        <end position="522"/>
    </location>
</feature>
<dbReference type="Pfam" id="PF24573">
    <property type="entry name" value="HEAT_DAAF5"/>
    <property type="match status" value="1"/>
</dbReference>
<dbReference type="GO" id="GO:0036158">
    <property type="term" value="P:outer dynein arm assembly"/>
    <property type="evidence" value="ECO:0007669"/>
    <property type="project" value="TreeGrafter"/>
</dbReference>
<evidence type="ECO:0000313" key="5">
    <source>
        <dbReference type="EMBL" id="RMX39272.1"/>
    </source>
</evidence>
<dbReference type="InterPro" id="IPR052623">
    <property type="entry name" value="DAAF5"/>
</dbReference>
<dbReference type="GO" id="GO:0003341">
    <property type="term" value="P:cilium movement"/>
    <property type="evidence" value="ECO:0007669"/>
    <property type="project" value="TreeGrafter"/>
</dbReference>
<keyword evidence="6" id="KW-1185">Reference proteome</keyword>
<gene>
    <name evidence="5" type="ORF">pdam_00016735</name>
</gene>
<dbReference type="AlphaFoldDB" id="A0A3M6TCZ2"/>
<dbReference type="InterPro" id="IPR057546">
    <property type="entry name" value="HEAT_GCN1"/>
</dbReference>
<evidence type="ECO:0000259" key="3">
    <source>
        <dbReference type="Pfam" id="PF24573"/>
    </source>
</evidence>
<comment type="caution">
    <text evidence="5">The sequence shown here is derived from an EMBL/GenBank/DDBJ whole genome shotgun (WGS) entry which is preliminary data.</text>
</comment>
<dbReference type="Proteomes" id="UP000275408">
    <property type="component" value="Unassembled WGS sequence"/>
</dbReference>
<feature type="domain" description="Stalled ribosome sensor GCN1-like HEAT repeats region" evidence="2">
    <location>
        <begin position="690"/>
        <end position="827"/>
    </location>
</feature>
<accession>A0A3M6TCZ2</accession>
<dbReference type="FunFam" id="1.25.10.10:FF:000746">
    <property type="entry name" value="Dynein assembly factor 5, axonemal"/>
    <property type="match status" value="1"/>
</dbReference>
<evidence type="ECO:0000259" key="2">
    <source>
        <dbReference type="Pfam" id="PF23271"/>
    </source>
</evidence>
<dbReference type="STRING" id="46731.A0A3M6TCZ2"/>
<proteinExistence type="predicted"/>
<protein>
    <recommendedName>
        <fullName evidence="7">TOG domain-containing protein</fullName>
    </recommendedName>
</protein>
<dbReference type="InterPro" id="IPR056497">
    <property type="entry name" value="HEAT_DAAF5"/>
</dbReference>
<keyword evidence="1" id="KW-0677">Repeat</keyword>
<dbReference type="OrthoDB" id="413572at2759"/>
<name>A0A3M6TCZ2_POCDA</name>
<dbReference type="PANTHER" id="PTHR16216">
    <property type="entry name" value="DYNEIN ASSEMBLY FACTOR 5, AXONEMAL"/>
    <property type="match status" value="1"/>
</dbReference>
<sequence>MAENMAADLSPTDNDALEALLQGLQRDINCLSDDNRGTRKRALEKITKEVFSKAKFSAAVLQVTFEEILKPILKLFSDPTEKCRELSVQMVSEFAKQVTDLWSFLPYIIPTVVQRLGQPEIVESCEELRLYLVELLCSVTEICGEKIGVYIDDMVKILQRTLVDPFHDVRKESCRCTNVLAVAVPDQFYFQANSLVNPLLKSLSHQHSKVRVSCIQTLGIVIKGGDGKNVDDVVSHLAQRTFDSAPTVRTAVTGVVGDWLLNLRDRYSYFHKLLPLLMTGLSDELPDIQRQSKLLMNKVGDQYALENEEELKDRMNFEEQSSYRLQTGGMDRPSLGCRILVQRNLSKILPAALRDMADWTTDTRIKASSLVYFLLFYAEDNTTQHMEILLQGLYRASQDENEQVVKEVVSSAELAGCFVDPALFCKLVLPHLKSSAGSSTTACSSCLMILAALLRGCNPELIKPHLKDVCGTISLADVCCTEHLSSQRHLLATVSAVVDKAGEESSVHSFKLFYVLLHVKALQREGSLELEVHSVLTKLATAQSLASSSKLYENHIQDFLKKLKENHTSWTHHSPECRLFDVLLTDSGPTIGLHLQDVMEIFTECLDSQKKDPELRLKMFSLLSRLFMSASESVDLQQAFNPFSVQAVQKLIIPNCVWQAGRTAAAVRSAAISCLWALLQSNLLSLQDAGQIMKDLLTQLTSCLDDHNQTTRLVSCKALQRLLMSCKESLNADMLHQVYPELLKRMDDSSDEIRIVVTKTFLAYFRAFPSDYDCDLYKLHLQAMFKGLLVHLDDPSASIQEATLNVLKDAAKVQPLLLKEQVEAVRHKHRVARYCEELINHCQAVV</sequence>
<dbReference type="SUPFAM" id="SSF48371">
    <property type="entry name" value="ARM repeat"/>
    <property type="match status" value="1"/>
</dbReference>
<feature type="domain" description="Dynein axonemal assembly factor 5 TPR repeats" evidence="4">
    <location>
        <begin position="30"/>
        <end position="314"/>
    </location>
</feature>
<dbReference type="InterPro" id="IPR011989">
    <property type="entry name" value="ARM-like"/>
</dbReference>
<dbReference type="Pfam" id="PF25757">
    <property type="entry name" value="TPR_DNAAF5"/>
    <property type="match status" value="1"/>
</dbReference>
<dbReference type="GO" id="GO:0045505">
    <property type="term" value="F:dynein intermediate chain binding"/>
    <property type="evidence" value="ECO:0007669"/>
    <property type="project" value="TreeGrafter"/>
</dbReference>
<dbReference type="InterPro" id="IPR016024">
    <property type="entry name" value="ARM-type_fold"/>
</dbReference>
<dbReference type="InterPro" id="IPR057978">
    <property type="entry name" value="TPR_DAAF5"/>
</dbReference>
<dbReference type="Gene3D" id="1.25.10.10">
    <property type="entry name" value="Leucine-rich Repeat Variant"/>
    <property type="match status" value="3"/>
</dbReference>
<evidence type="ECO:0008006" key="7">
    <source>
        <dbReference type="Google" id="ProtNLM"/>
    </source>
</evidence>
<evidence type="ECO:0000259" key="4">
    <source>
        <dbReference type="Pfam" id="PF25757"/>
    </source>
</evidence>
<organism evidence="5 6">
    <name type="scientific">Pocillopora damicornis</name>
    <name type="common">Cauliflower coral</name>
    <name type="synonym">Millepora damicornis</name>
    <dbReference type="NCBI Taxonomy" id="46731"/>
    <lineage>
        <taxon>Eukaryota</taxon>
        <taxon>Metazoa</taxon>
        <taxon>Cnidaria</taxon>
        <taxon>Anthozoa</taxon>
        <taxon>Hexacorallia</taxon>
        <taxon>Scleractinia</taxon>
        <taxon>Astrocoeniina</taxon>
        <taxon>Pocilloporidae</taxon>
        <taxon>Pocillopora</taxon>
    </lineage>
</organism>